<comment type="subunit">
    <text evidence="6">Component of the commander complex that is essential for endosomal recycling of transmembrane cargos; the commander complex is composed of the CCC subcomplex and the retriever subcomplex. Component of the heterotrimeric retriever complex consisting of VPS26C, VPS29 and VPS35L; within the complex interacts with VPS35L. Interacts with SNX17 (via C-terminus); the interaction is direct and associates SNX17 with the retriever complex. Interacts with SNX31; the interaction is direct.</text>
</comment>
<evidence type="ECO:0000313" key="7">
    <source>
        <dbReference type="EMBL" id="KAI6649676.1"/>
    </source>
</evidence>
<dbReference type="AlphaFoldDB" id="A0AAV7JMN7"/>
<dbReference type="FunFam" id="2.60.40.640:FF:000024">
    <property type="entry name" value="Down syndrome critical region protein 3"/>
    <property type="match status" value="1"/>
</dbReference>
<evidence type="ECO:0000313" key="8">
    <source>
        <dbReference type="Proteomes" id="UP001165289"/>
    </source>
</evidence>
<evidence type="ECO:0000256" key="2">
    <source>
        <dbReference type="ARBA" id="ARBA00009100"/>
    </source>
</evidence>
<gene>
    <name evidence="7" type="ORF">LOD99_6680</name>
</gene>
<dbReference type="GO" id="GO:0006886">
    <property type="term" value="P:intracellular protein transport"/>
    <property type="evidence" value="ECO:0007669"/>
    <property type="project" value="InterPro"/>
</dbReference>
<organism evidence="7 8">
    <name type="scientific">Oopsacas minuta</name>
    <dbReference type="NCBI Taxonomy" id="111878"/>
    <lineage>
        <taxon>Eukaryota</taxon>
        <taxon>Metazoa</taxon>
        <taxon>Porifera</taxon>
        <taxon>Hexactinellida</taxon>
        <taxon>Hexasterophora</taxon>
        <taxon>Lyssacinosida</taxon>
        <taxon>Leucopsacidae</taxon>
        <taxon>Oopsacas</taxon>
    </lineage>
</organism>
<comment type="similarity">
    <text evidence="2">Belongs to the VPS26 family.</text>
</comment>
<dbReference type="InterPro" id="IPR014752">
    <property type="entry name" value="Arrestin-like_C"/>
</dbReference>
<comment type="subcellular location">
    <subcellularLocation>
        <location evidence="1">Endosome</location>
    </subcellularLocation>
</comment>
<dbReference type="Proteomes" id="UP001165289">
    <property type="component" value="Unassembled WGS sequence"/>
</dbReference>
<dbReference type="GO" id="GO:0005768">
    <property type="term" value="C:endosome"/>
    <property type="evidence" value="ECO:0007669"/>
    <property type="project" value="UniProtKB-SubCell"/>
</dbReference>
<dbReference type="PANTHER" id="PTHR12233">
    <property type="entry name" value="VACUOLAR PROTEIN SORTING 26 RELATED"/>
    <property type="match status" value="1"/>
</dbReference>
<comment type="function">
    <text evidence="5">Component of the commander complex that is essential for endosomal recycling of transmembrane cargos; the commander complex is composed of the CCC subcomplex and the retriever subcomplex. Component of the retriever complex, which is a heterotrimeric complex related to retromer cargo-selective complex (CSC) and essential for retromer-independent retrieval and recycling of numerous cargos such as integrin alpha-5/beta-1 (ITGA5:ITGB1). The recruitment of the retriever complex to the endosomal membrane involves CCC and WASH complexes. In the endosomes, drives the retriever and recycling of NxxY-motif-containing cargo proteins by coupling to SNX17, a cargo essential for the homeostatic maintenance of numerous cell surface proteins associated with processes that include cell migration, cell adhesion, nutrient supply and cell signaling.</text>
</comment>
<dbReference type="EMBL" id="JAKMXF010000319">
    <property type="protein sequence ID" value="KAI6649676.1"/>
    <property type="molecule type" value="Genomic_DNA"/>
</dbReference>
<evidence type="ECO:0000256" key="5">
    <source>
        <dbReference type="ARBA" id="ARBA00093280"/>
    </source>
</evidence>
<evidence type="ECO:0000256" key="3">
    <source>
        <dbReference type="ARBA" id="ARBA00022753"/>
    </source>
</evidence>
<dbReference type="Pfam" id="PF03643">
    <property type="entry name" value="Vps26"/>
    <property type="match status" value="1"/>
</dbReference>
<evidence type="ECO:0000256" key="1">
    <source>
        <dbReference type="ARBA" id="ARBA00004177"/>
    </source>
</evidence>
<dbReference type="FunFam" id="2.60.40.640:FF:000009">
    <property type="entry name" value="Down syndrome critical region protein 3"/>
    <property type="match status" value="1"/>
</dbReference>
<comment type="caution">
    <text evidence="7">The sequence shown here is derived from an EMBL/GenBank/DDBJ whole genome shotgun (WGS) entry which is preliminary data.</text>
</comment>
<protein>
    <recommendedName>
        <fullName evidence="4">Vacuolar protein sorting-associated protein 26C</fullName>
    </recommendedName>
</protein>
<proteinExistence type="inferred from homology"/>
<keyword evidence="3" id="KW-0967">Endosome</keyword>
<dbReference type="Gene3D" id="2.60.40.640">
    <property type="match status" value="2"/>
</dbReference>
<accession>A0AAV7JMN7</accession>
<sequence>MSGPSIDIRLKRPSKTYKVGEELAGVVIIDSHSDLTHYGLTLTFEATANLQVSAKTVGLFEAFYSSLKPIQILFHSSELAKTGKFPSGTLEIPFTFPIEPLSGRTLYETYHGVFVNIQYILKCDMKRPLLSKDLQKICECVVQYKETDSTQLPLKPLEFCIDPGSVDKKTSRESLPEFRITGRIDSVNCSITKPFSGELTVEFCSASIKSIELQLIRVETCGCAEGYSKDPTEIQNIQIADGDVCHNVSIPIFMIFPRLFTCPSLSTTNFKIDFEVSIVVLLEGDLMLTENFPIQLTRN</sequence>
<evidence type="ECO:0000256" key="4">
    <source>
        <dbReference type="ARBA" id="ARBA00067597"/>
    </source>
</evidence>
<keyword evidence="8" id="KW-1185">Reference proteome</keyword>
<name>A0AAV7JMN7_9METZ</name>
<dbReference type="InterPro" id="IPR028934">
    <property type="entry name" value="Vps26-related"/>
</dbReference>
<reference evidence="7 8" key="1">
    <citation type="journal article" date="2023" name="BMC Biol.">
        <title>The compact genome of the sponge Oopsacas minuta (Hexactinellida) is lacking key metazoan core genes.</title>
        <authorList>
            <person name="Santini S."/>
            <person name="Schenkelaars Q."/>
            <person name="Jourda C."/>
            <person name="Duchesne M."/>
            <person name="Belahbib H."/>
            <person name="Rocher C."/>
            <person name="Selva M."/>
            <person name="Riesgo A."/>
            <person name="Vervoort M."/>
            <person name="Leys S.P."/>
            <person name="Kodjabachian L."/>
            <person name="Le Bivic A."/>
            <person name="Borchiellini C."/>
            <person name="Claverie J.M."/>
            <person name="Renard E."/>
        </authorList>
    </citation>
    <scope>NUCLEOTIDE SEQUENCE [LARGE SCALE GENOMIC DNA]</scope>
    <source>
        <strain evidence="7">SPO-2</strain>
    </source>
</reference>
<evidence type="ECO:0000256" key="6">
    <source>
        <dbReference type="ARBA" id="ARBA00093474"/>
    </source>
</evidence>